<protein>
    <submittedName>
        <fullName evidence="2">Uncharacterized protein</fullName>
    </submittedName>
</protein>
<reference evidence="2 3" key="1">
    <citation type="submission" date="2016-10" db="EMBL/GenBank/DDBJ databases">
        <authorList>
            <person name="de Groot N.N."/>
        </authorList>
    </citation>
    <scope>NUCLEOTIDE SEQUENCE [LARGE SCALE GENOMIC DNA]</scope>
    <source>
        <strain evidence="2 3">DSM 25927</strain>
    </source>
</reference>
<dbReference type="Proteomes" id="UP000199233">
    <property type="component" value="Unassembled WGS sequence"/>
</dbReference>
<accession>A0A1H9GJS8</accession>
<gene>
    <name evidence="2" type="ORF">SAMN04488038_10798</name>
</gene>
<organism evidence="2 3">
    <name type="scientific">Solimonas aquatica</name>
    <dbReference type="NCBI Taxonomy" id="489703"/>
    <lineage>
        <taxon>Bacteria</taxon>
        <taxon>Pseudomonadati</taxon>
        <taxon>Pseudomonadota</taxon>
        <taxon>Gammaproteobacteria</taxon>
        <taxon>Nevskiales</taxon>
        <taxon>Nevskiaceae</taxon>
        <taxon>Solimonas</taxon>
    </lineage>
</organism>
<dbReference type="STRING" id="489703.SAMN04488038_10798"/>
<name>A0A1H9GJS8_9GAMM</name>
<dbReference type="EMBL" id="FOFS01000007">
    <property type="protein sequence ID" value="SEQ50304.1"/>
    <property type="molecule type" value="Genomic_DNA"/>
</dbReference>
<evidence type="ECO:0000313" key="3">
    <source>
        <dbReference type="Proteomes" id="UP000199233"/>
    </source>
</evidence>
<evidence type="ECO:0000313" key="2">
    <source>
        <dbReference type="EMBL" id="SEQ50304.1"/>
    </source>
</evidence>
<keyword evidence="3" id="KW-1185">Reference proteome</keyword>
<dbReference type="AlphaFoldDB" id="A0A1H9GJS8"/>
<sequence length="171" mass="18295">MQDESFKATAIAAALTRGIAASEQPPAAVAQTAAANEQATSAIAQTTAASAPHVASERPLLLAAGGDNGDGGAKAQRVERPKPKRRRPGELLKIVDPHGNLYAIKPDTSSEKVDGRAIVLLRDLEGNKRFIKLSNEAQATAVRDRIRDMLLDYDNAQQPDWSDLDDMTDPE</sequence>
<dbReference type="RefSeq" id="WP_093285393.1">
    <property type="nucleotide sequence ID" value="NZ_FOFS01000007.1"/>
</dbReference>
<evidence type="ECO:0000256" key="1">
    <source>
        <dbReference type="SAM" id="MobiDB-lite"/>
    </source>
</evidence>
<feature type="region of interest" description="Disordered" evidence="1">
    <location>
        <begin position="62"/>
        <end position="90"/>
    </location>
</feature>
<proteinExistence type="predicted"/>